<feature type="region of interest" description="Disordered" evidence="1">
    <location>
        <begin position="72"/>
        <end position="96"/>
    </location>
</feature>
<accession>A0AAN9TMN6</accession>
<feature type="compositionally biased region" description="Basic residues" evidence="1">
    <location>
        <begin position="72"/>
        <end position="84"/>
    </location>
</feature>
<name>A0AAN9TMN6_9HEMI</name>
<keyword evidence="3" id="KW-1185">Reference proteome</keyword>
<evidence type="ECO:0000256" key="1">
    <source>
        <dbReference type="SAM" id="MobiDB-lite"/>
    </source>
</evidence>
<evidence type="ECO:0000313" key="3">
    <source>
        <dbReference type="Proteomes" id="UP001367676"/>
    </source>
</evidence>
<protein>
    <submittedName>
        <fullName evidence="2">Uncharacterized protein</fullName>
    </submittedName>
</protein>
<organism evidence="2 3">
    <name type="scientific">Parthenolecanium corni</name>
    <dbReference type="NCBI Taxonomy" id="536013"/>
    <lineage>
        <taxon>Eukaryota</taxon>
        <taxon>Metazoa</taxon>
        <taxon>Ecdysozoa</taxon>
        <taxon>Arthropoda</taxon>
        <taxon>Hexapoda</taxon>
        <taxon>Insecta</taxon>
        <taxon>Pterygota</taxon>
        <taxon>Neoptera</taxon>
        <taxon>Paraneoptera</taxon>
        <taxon>Hemiptera</taxon>
        <taxon>Sternorrhyncha</taxon>
        <taxon>Coccoidea</taxon>
        <taxon>Coccidae</taxon>
        <taxon>Parthenolecanium</taxon>
    </lineage>
</organism>
<dbReference type="Proteomes" id="UP001367676">
    <property type="component" value="Unassembled WGS sequence"/>
</dbReference>
<proteinExistence type="predicted"/>
<dbReference type="AlphaFoldDB" id="A0AAN9TMN6"/>
<gene>
    <name evidence="2" type="ORF">V9T40_009886</name>
</gene>
<sequence>MRSSPIIDYVGVCANEANLESRRLVWKHSAASASILFRTDFCTFVFFTLRHAGISQSAAGRVTFQPVWRAPPRHVTPRHKKSRPKSMYYSSPSACL</sequence>
<evidence type="ECO:0000313" key="2">
    <source>
        <dbReference type="EMBL" id="KAK7600748.1"/>
    </source>
</evidence>
<dbReference type="EMBL" id="JBBCAQ010000013">
    <property type="protein sequence ID" value="KAK7600748.1"/>
    <property type="molecule type" value="Genomic_DNA"/>
</dbReference>
<reference evidence="2 3" key="1">
    <citation type="submission" date="2024-03" db="EMBL/GenBank/DDBJ databases">
        <title>Adaptation during the transition from Ophiocordyceps entomopathogen to insect associate is accompanied by gene loss and intensified selection.</title>
        <authorList>
            <person name="Ward C.M."/>
            <person name="Onetto C.A."/>
            <person name="Borneman A.R."/>
        </authorList>
    </citation>
    <scope>NUCLEOTIDE SEQUENCE [LARGE SCALE GENOMIC DNA]</scope>
    <source>
        <strain evidence="2">AWRI1</strain>
        <tissue evidence="2">Single Adult Female</tissue>
    </source>
</reference>
<comment type="caution">
    <text evidence="2">The sequence shown here is derived from an EMBL/GenBank/DDBJ whole genome shotgun (WGS) entry which is preliminary data.</text>
</comment>